<feature type="domain" description="SAM-dependent MTase RsmB/NOP-type" evidence="10">
    <location>
        <begin position="1"/>
        <end position="262"/>
    </location>
</feature>
<evidence type="ECO:0000256" key="3">
    <source>
        <dbReference type="ARBA" id="ARBA00022679"/>
    </source>
</evidence>
<dbReference type="InterPro" id="IPR023267">
    <property type="entry name" value="RCMT"/>
</dbReference>
<dbReference type="PANTHER" id="PTHR22808:SF3">
    <property type="entry name" value="5-METHYLCYTOSINE RRNA METHYLTRANSFERASE NSUN4"/>
    <property type="match status" value="1"/>
</dbReference>
<dbReference type="CDD" id="cd02440">
    <property type="entry name" value="AdoMet_MTases"/>
    <property type="match status" value="1"/>
</dbReference>
<dbReference type="STRING" id="159291.SAMN05920897_10982"/>
<evidence type="ECO:0000259" key="10">
    <source>
        <dbReference type="PROSITE" id="PS51686"/>
    </source>
</evidence>
<sequence>MPSKQPRGEALFHGYYQDLFGDRWPALQQALEGEALRIPVNDPPYYLDPASAAVARLLPLGQRNLDLCAAPGGKTLVLAGRLEEQATLTANERSQARRDRLRRVLKEHLPRDVQQRLRVTSHDARRWGLHEPDQYDAILADVPCSSERHVLADPTELARWNPRRIDRIAITQFAILAAAIDSAKPGGYVLYVTCALANRENDLLLERTLARRGHRVEVLPLDPESLAREGIRGAEKTTWGLHILPDRCNGAGPLYCSLLRRRQPSSADVPE</sequence>
<dbReference type="AlphaFoldDB" id="A0A1N6T1M6"/>
<keyword evidence="1" id="KW-0698">rRNA processing</keyword>
<dbReference type="GO" id="GO:0031167">
    <property type="term" value="P:rRNA methylation"/>
    <property type="evidence" value="ECO:0007669"/>
    <property type="project" value="TreeGrafter"/>
</dbReference>
<dbReference type="RefSeq" id="WP_076488794.1">
    <property type="nucleotide sequence ID" value="NZ_FTMS01000009.1"/>
</dbReference>
<dbReference type="InterPro" id="IPR001678">
    <property type="entry name" value="MeTrfase_RsmB-F_NOP2_dom"/>
</dbReference>
<feature type="binding site" evidence="9">
    <location>
        <position position="123"/>
    </location>
    <ligand>
        <name>S-adenosyl-L-methionine</name>
        <dbReference type="ChEBI" id="CHEBI:59789"/>
    </ligand>
</feature>
<dbReference type="GO" id="GO:0003723">
    <property type="term" value="F:RNA binding"/>
    <property type="evidence" value="ECO:0007669"/>
    <property type="project" value="UniProtKB-UniRule"/>
</dbReference>
<evidence type="ECO:0000313" key="12">
    <source>
        <dbReference type="Proteomes" id="UP000186400"/>
    </source>
</evidence>
<comment type="catalytic activity">
    <reaction evidence="8">
        <text>a cytidine in rRNA + S-adenosyl-L-methionine = a 5-methylcytidine in rRNA + S-adenosyl-L-homocysteine + H(+)</text>
        <dbReference type="Rhea" id="RHEA:61484"/>
        <dbReference type="Rhea" id="RHEA-COMP:15836"/>
        <dbReference type="Rhea" id="RHEA-COMP:15837"/>
        <dbReference type="ChEBI" id="CHEBI:15378"/>
        <dbReference type="ChEBI" id="CHEBI:57856"/>
        <dbReference type="ChEBI" id="CHEBI:59789"/>
        <dbReference type="ChEBI" id="CHEBI:74483"/>
        <dbReference type="ChEBI" id="CHEBI:82748"/>
    </reaction>
</comment>
<evidence type="ECO:0000256" key="7">
    <source>
        <dbReference type="ARBA" id="ARBA00042050"/>
    </source>
</evidence>
<keyword evidence="2 9" id="KW-0489">Methyltransferase</keyword>
<accession>A0A1N6T1M6</accession>
<feature type="binding site" evidence="9">
    <location>
        <position position="141"/>
    </location>
    <ligand>
        <name>S-adenosyl-L-methionine</name>
        <dbReference type="ChEBI" id="CHEBI:59789"/>
    </ligand>
</feature>
<evidence type="ECO:0000256" key="6">
    <source>
        <dbReference type="ARBA" id="ARBA00022946"/>
    </source>
</evidence>
<dbReference type="EMBL" id="FTMS01000009">
    <property type="protein sequence ID" value="SIQ47233.1"/>
    <property type="molecule type" value="Genomic_DNA"/>
</dbReference>
<feature type="active site" description="Nucleophile" evidence="9">
    <location>
        <position position="194"/>
    </location>
</feature>
<feature type="binding site" evidence="9">
    <location>
        <begin position="68"/>
        <end position="74"/>
    </location>
    <ligand>
        <name>S-adenosyl-L-methionine</name>
        <dbReference type="ChEBI" id="CHEBI:59789"/>
    </ligand>
</feature>
<evidence type="ECO:0000256" key="2">
    <source>
        <dbReference type="ARBA" id="ARBA00022603"/>
    </source>
</evidence>
<evidence type="ECO:0000256" key="4">
    <source>
        <dbReference type="ARBA" id="ARBA00022691"/>
    </source>
</evidence>
<dbReference type="Gene3D" id="3.40.50.150">
    <property type="entry name" value="Vaccinia Virus protein VP39"/>
    <property type="match status" value="1"/>
</dbReference>
<evidence type="ECO:0000256" key="1">
    <source>
        <dbReference type="ARBA" id="ARBA00022552"/>
    </source>
</evidence>
<dbReference type="InterPro" id="IPR029063">
    <property type="entry name" value="SAM-dependent_MTases_sf"/>
</dbReference>
<keyword evidence="4 9" id="KW-0949">S-adenosyl-L-methionine</keyword>
<keyword evidence="6" id="KW-0809">Transit peptide</keyword>
<organism evidence="11 12">
    <name type="scientific">Alkalispirochaeta americana</name>
    <dbReference type="NCBI Taxonomy" id="159291"/>
    <lineage>
        <taxon>Bacteria</taxon>
        <taxon>Pseudomonadati</taxon>
        <taxon>Spirochaetota</taxon>
        <taxon>Spirochaetia</taxon>
        <taxon>Spirochaetales</taxon>
        <taxon>Spirochaetaceae</taxon>
        <taxon>Alkalispirochaeta</taxon>
    </lineage>
</organism>
<dbReference type="PROSITE" id="PS51686">
    <property type="entry name" value="SAM_MT_RSMB_NOP"/>
    <property type="match status" value="1"/>
</dbReference>
<keyword evidence="3 9" id="KW-0808">Transferase</keyword>
<evidence type="ECO:0000256" key="9">
    <source>
        <dbReference type="PROSITE-ProRule" id="PRU01023"/>
    </source>
</evidence>
<dbReference type="SUPFAM" id="SSF53335">
    <property type="entry name" value="S-adenosyl-L-methionine-dependent methyltransferases"/>
    <property type="match status" value="1"/>
</dbReference>
<protein>
    <recommendedName>
        <fullName evidence="7">NOL1/NOP2/Sun domain family member 4</fullName>
    </recommendedName>
</protein>
<proteinExistence type="inferred from homology"/>
<comment type="similarity">
    <text evidence="9">Belongs to the class I-like SAM-binding methyltransferase superfamily. RsmB/NOP family.</text>
</comment>
<evidence type="ECO:0000256" key="5">
    <source>
        <dbReference type="ARBA" id="ARBA00022884"/>
    </source>
</evidence>
<keyword evidence="5 9" id="KW-0694">RNA-binding</keyword>
<gene>
    <name evidence="11" type="ORF">SAMN05920897_10982</name>
</gene>
<dbReference type="Pfam" id="PF01189">
    <property type="entry name" value="Methyltr_RsmB-F"/>
    <property type="match status" value="1"/>
</dbReference>
<feature type="binding site" evidence="9">
    <location>
        <position position="92"/>
    </location>
    <ligand>
        <name>S-adenosyl-L-methionine</name>
        <dbReference type="ChEBI" id="CHEBI:59789"/>
    </ligand>
</feature>
<keyword evidence="12" id="KW-1185">Reference proteome</keyword>
<dbReference type="Proteomes" id="UP000186400">
    <property type="component" value="Unassembled WGS sequence"/>
</dbReference>
<name>A0A1N6T1M6_9SPIO</name>
<dbReference type="PANTHER" id="PTHR22808">
    <property type="entry name" value="NCL1 YEAST -RELATED NOL1/NOP2/FMU SUN DOMAIN-CONTAINING"/>
    <property type="match status" value="1"/>
</dbReference>
<dbReference type="GO" id="GO:0008173">
    <property type="term" value="F:RNA methyltransferase activity"/>
    <property type="evidence" value="ECO:0007669"/>
    <property type="project" value="InterPro"/>
</dbReference>
<dbReference type="PRINTS" id="PR02008">
    <property type="entry name" value="RCMTFAMILY"/>
</dbReference>
<evidence type="ECO:0000256" key="8">
    <source>
        <dbReference type="ARBA" id="ARBA00049302"/>
    </source>
</evidence>
<evidence type="ECO:0000313" key="11">
    <source>
        <dbReference type="EMBL" id="SIQ47233.1"/>
    </source>
</evidence>
<dbReference type="InterPro" id="IPR049560">
    <property type="entry name" value="MeTrfase_RsmB-F_NOP2_cat"/>
</dbReference>
<dbReference type="OrthoDB" id="9810297at2"/>
<reference evidence="11 12" key="1">
    <citation type="submission" date="2017-01" db="EMBL/GenBank/DDBJ databases">
        <authorList>
            <person name="Mah S.A."/>
            <person name="Swanson W.J."/>
            <person name="Moy G.W."/>
            <person name="Vacquier V.D."/>
        </authorList>
    </citation>
    <scope>NUCLEOTIDE SEQUENCE [LARGE SCALE GENOMIC DNA]</scope>
    <source>
        <strain evidence="11 12">ASpG1</strain>
    </source>
</reference>